<evidence type="ECO:0000259" key="3">
    <source>
        <dbReference type="Pfam" id="PF13649"/>
    </source>
</evidence>
<keyword evidence="2 4" id="KW-0808">Transferase</keyword>
<dbReference type="PANTHER" id="PTHR43861">
    <property type="entry name" value="TRANS-ACONITATE 2-METHYLTRANSFERASE-RELATED"/>
    <property type="match status" value="1"/>
</dbReference>
<evidence type="ECO:0000256" key="1">
    <source>
        <dbReference type="ARBA" id="ARBA00022603"/>
    </source>
</evidence>
<dbReference type="EMBL" id="JBDJNQ010000004">
    <property type="protein sequence ID" value="MEN5377705.1"/>
    <property type="molecule type" value="Genomic_DNA"/>
</dbReference>
<dbReference type="PANTHER" id="PTHR43861:SF1">
    <property type="entry name" value="TRANS-ACONITATE 2-METHYLTRANSFERASE"/>
    <property type="match status" value="1"/>
</dbReference>
<dbReference type="GO" id="GO:0032259">
    <property type="term" value="P:methylation"/>
    <property type="evidence" value="ECO:0007669"/>
    <property type="project" value="UniProtKB-KW"/>
</dbReference>
<comment type="caution">
    <text evidence="4">The sequence shown here is derived from an EMBL/GenBank/DDBJ whole genome shotgun (WGS) entry which is preliminary data.</text>
</comment>
<dbReference type="EC" id="2.1.-.-" evidence="4"/>
<proteinExistence type="predicted"/>
<dbReference type="GO" id="GO:0008168">
    <property type="term" value="F:methyltransferase activity"/>
    <property type="evidence" value="ECO:0007669"/>
    <property type="project" value="UniProtKB-KW"/>
</dbReference>
<sequence length="269" mass="31260">MKTEDNYIEINKHSWNNRTDTHLKSEFYNLEGFFKGASSLNPIEIELLGDIEGKSILHLQCHFGQDTISLGRLGAKVTGVDLSDKAIESAKRIALETDSDAQFICCDLYDLENHLDKQFDIVFTSYGTITWLPDLEKWATLISHFLKPEGKFIFVEFHPVVWMFDDNFDKIGYNYFNVAPIVETENGTYADKDATISQSYVTWNHSMSEVVRSLINYQMEVVDFQEYDYSPYDVFNNMIEFETKKYRIKHLDNKIPMIYSIVATKKSKL</sequence>
<dbReference type="Gene3D" id="3.40.50.150">
    <property type="entry name" value="Vaccinia Virus protein VP39"/>
    <property type="match status" value="1"/>
</dbReference>
<evidence type="ECO:0000256" key="2">
    <source>
        <dbReference type="ARBA" id="ARBA00022679"/>
    </source>
</evidence>
<evidence type="ECO:0000313" key="5">
    <source>
        <dbReference type="Proteomes" id="UP001409291"/>
    </source>
</evidence>
<dbReference type="Proteomes" id="UP001409291">
    <property type="component" value="Unassembled WGS sequence"/>
</dbReference>
<protein>
    <submittedName>
        <fullName evidence="4">Class I SAM-dependent methyltransferase</fullName>
        <ecNumber evidence="4">2.1.-.-</ecNumber>
    </submittedName>
</protein>
<organism evidence="4 5">
    <name type="scientific">Sphingobacterium kitahiroshimense</name>
    <dbReference type="NCBI Taxonomy" id="470446"/>
    <lineage>
        <taxon>Bacteria</taxon>
        <taxon>Pseudomonadati</taxon>
        <taxon>Bacteroidota</taxon>
        <taxon>Sphingobacteriia</taxon>
        <taxon>Sphingobacteriales</taxon>
        <taxon>Sphingobacteriaceae</taxon>
        <taxon>Sphingobacterium</taxon>
    </lineage>
</organism>
<dbReference type="CDD" id="cd02440">
    <property type="entry name" value="AdoMet_MTases"/>
    <property type="match status" value="1"/>
</dbReference>
<dbReference type="InterPro" id="IPR029063">
    <property type="entry name" value="SAM-dependent_MTases_sf"/>
</dbReference>
<reference evidence="4 5" key="1">
    <citation type="submission" date="2024-04" db="EMBL/GenBank/DDBJ databases">
        <title>WGS of bacteria from Torrens River.</title>
        <authorList>
            <person name="Wyrsch E.R."/>
            <person name="Drigo B."/>
        </authorList>
    </citation>
    <scope>NUCLEOTIDE SEQUENCE [LARGE SCALE GENOMIC DNA]</scope>
    <source>
        <strain evidence="4 5">TWI391</strain>
    </source>
</reference>
<feature type="domain" description="Methyltransferase" evidence="3">
    <location>
        <begin position="56"/>
        <end position="150"/>
    </location>
</feature>
<dbReference type="InterPro" id="IPR041698">
    <property type="entry name" value="Methyltransf_25"/>
</dbReference>
<dbReference type="RefSeq" id="WP_183912256.1">
    <property type="nucleotide sequence ID" value="NZ_JBDJLH010000002.1"/>
</dbReference>
<name>A0ABV0BSE3_9SPHI</name>
<dbReference type="SUPFAM" id="SSF53335">
    <property type="entry name" value="S-adenosyl-L-methionine-dependent methyltransferases"/>
    <property type="match status" value="1"/>
</dbReference>
<keyword evidence="1 4" id="KW-0489">Methyltransferase</keyword>
<evidence type="ECO:0000313" key="4">
    <source>
        <dbReference type="EMBL" id="MEN5377705.1"/>
    </source>
</evidence>
<dbReference type="Pfam" id="PF13649">
    <property type="entry name" value="Methyltransf_25"/>
    <property type="match status" value="1"/>
</dbReference>
<gene>
    <name evidence="4" type="ORF">ABE541_10560</name>
</gene>
<accession>A0ABV0BSE3</accession>
<keyword evidence="5" id="KW-1185">Reference proteome</keyword>